<feature type="compositionally biased region" description="Polar residues" evidence="1">
    <location>
        <begin position="112"/>
        <end position="129"/>
    </location>
</feature>
<feature type="compositionally biased region" description="Pro residues" evidence="1">
    <location>
        <begin position="140"/>
        <end position="150"/>
    </location>
</feature>
<dbReference type="RefSeq" id="WP_126580999.1">
    <property type="nucleotide sequence ID" value="NZ_BIFR01000001.1"/>
</dbReference>
<dbReference type="AlphaFoldDB" id="A0A402A2V9"/>
<feature type="compositionally biased region" description="Polar residues" evidence="1">
    <location>
        <begin position="193"/>
        <end position="207"/>
    </location>
</feature>
<organism evidence="2 3">
    <name type="scientific">Tengunoibacter tsumagoiensis</name>
    <dbReference type="NCBI Taxonomy" id="2014871"/>
    <lineage>
        <taxon>Bacteria</taxon>
        <taxon>Bacillati</taxon>
        <taxon>Chloroflexota</taxon>
        <taxon>Ktedonobacteria</taxon>
        <taxon>Ktedonobacterales</taxon>
        <taxon>Dictyobacteraceae</taxon>
        <taxon>Tengunoibacter</taxon>
    </lineage>
</organism>
<reference evidence="3" key="1">
    <citation type="submission" date="2018-12" db="EMBL/GenBank/DDBJ databases">
        <title>Tengunoibacter tsumagoiensis gen. nov., sp. nov., Dictyobacter kobayashii sp. nov., D. alpinus sp. nov., and D. joshuensis sp. nov. and description of Dictyobacteraceae fam. nov. within the order Ktedonobacterales isolated from Tengu-no-mugimeshi.</title>
        <authorList>
            <person name="Wang C.M."/>
            <person name="Zheng Y."/>
            <person name="Sakai Y."/>
            <person name="Toyoda A."/>
            <person name="Minakuchi Y."/>
            <person name="Abe K."/>
            <person name="Yokota A."/>
            <person name="Yabe S."/>
        </authorList>
    </citation>
    <scope>NUCLEOTIDE SEQUENCE [LARGE SCALE GENOMIC DNA]</scope>
    <source>
        <strain evidence="3">Uno3</strain>
    </source>
</reference>
<feature type="region of interest" description="Disordered" evidence="1">
    <location>
        <begin position="88"/>
        <end position="236"/>
    </location>
</feature>
<evidence type="ECO:0000313" key="2">
    <source>
        <dbReference type="EMBL" id="GCE13477.1"/>
    </source>
</evidence>
<evidence type="ECO:0008006" key="4">
    <source>
        <dbReference type="Google" id="ProtNLM"/>
    </source>
</evidence>
<feature type="compositionally biased region" description="Polar residues" evidence="1">
    <location>
        <begin position="227"/>
        <end position="236"/>
    </location>
</feature>
<feature type="compositionally biased region" description="Basic and acidic residues" evidence="1">
    <location>
        <begin position="181"/>
        <end position="190"/>
    </location>
</feature>
<feature type="compositionally biased region" description="Low complexity" evidence="1">
    <location>
        <begin position="88"/>
        <end position="100"/>
    </location>
</feature>
<accession>A0A402A2V9</accession>
<dbReference type="OrthoDB" id="160059at2"/>
<evidence type="ECO:0000313" key="3">
    <source>
        <dbReference type="Proteomes" id="UP000287352"/>
    </source>
</evidence>
<keyword evidence="3" id="KW-1185">Reference proteome</keyword>
<feature type="compositionally biased region" description="Low complexity" evidence="1">
    <location>
        <begin position="151"/>
        <end position="161"/>
    </location>
</feature>
<feature type="compositionally biased region" description="Low complexity" evidence="1">
    <location>
        <begin position="295"/>
        <end position="304"/>
    </location>
</feature>
<protein>
    <recommendedName>
        <fullName evidence="4">Zinc-ribbon domain-containing protein</fullName>
    </recommendedName>
</protein>
<feature type="compositionally biased region" description="Low complexity" evidence="1">
    <location>
        <begin position="169"/>
        <end position="180"/>
    </location>
</feature>
<feature type="region of interest" description="Disordered" evidence="1">
    <location>
        <begin position="274"/>
        <end position="315"/>
    </location>
</feature>
<feature type="compositionally biased region" description="Polar residues" evidence="1">
    <location>
        <begin position="274"/>
        <end position="283"/>
    </location>
</feature>
<gene>
    <name evidence="2" type="ORF">KTT_33360</name>
</gene>
<dbReference type="EMBL" id="BIFR01000001">
    <property type="protein sequence ID" value="GCE13477.1"/>
    <property type="molecule type" value="Genomic_DNA"/>
</dbReference>
<evidence type="ECO:0000256" key="1">
    <source>
        <dbReference type="SAM" id="MobiDB-lite"/>
    </source>
</evidence>
<dbReference type="Proteomes" id="UP000287352">
    <property type="component" value="Unassembled WGS sequence"/>
</dbReference>
<sequence length="315" mass="33803">MNIWDSVQRGLEKASNEAARIAKGQRLRASLEKFSRQITAQEQQLLATSMDLLSRGTLIQPELIPLCQELLSLHQQVQQAQLELQQLSQNTPSTPAAAPTSAPPSTPTLPTVQESIPPTLLAQSSSTPYGTEPFQLSGPAIPPPPPPPYQQPDIYAQSSGTIPPPPPGASAYTPAPAPAIHEQETRREEPALPQSSTLHPLTISSQETRLDPPPPPAFVPEVADQGTIRSSSNGSQERLICRSCGMLSPSGTHFCQHCGSLLQTHEREQQPTIRASATLSAPEQETIRASETEEQASQSSDSTTLPDYTPLDGGK</sequence>
<name>A0A402A2V9_9CHLR</name>
<proteinExistence type="predicted"/>
<comment type="caution">
    <text evidence="2">The sequence shown here is derived from an EMBL/GenBank/DDBJ whole genome shotgun (WGS) entry which is preliminary data.</text>
</comment>